<dbReference type="CDD" id="cd13925">
    <property type="entry name" value="RPF"/>
    <property type="match status" value="1"/>
</dbReference>
<evidence type="ECO:0000256" key="2">
    <source>
        <dbReference type="ARBA" id="ARBA00022801"/>
    </source>
</evidence>
<dbReference type="InterPro" id="IPR010618">
    <property type="entry name" value="RPF"/>
</dbReference>
<evidence type="ECO:0000259" key="4">
    <source>
        <dbReference type="PROSITE" id="PS51782"/>
    </source>
</evidence>
<dbReference type="SUPFAM" id="SSF53955">
    <property type="entry name" value="Lysozyme-like"/>
    <property type="match status" value="1"/>
</dbReference>
<evidence type="ECO:0000256" key="3">
    <source>
        <dbReference type="SAM" id="SignalP"/>
    </source>
</evidence>
<comment type="caution">
    <text evidence="5">The sequence shown here is derived from an EMBL/GenBank/DDBJ whole genome shotgun (WGS) entry which is preliminary data.</text>
</comment>
<protein>
    <submittedName>
        <fullName evidence="5">LysM peptidoglycan-binding domain-containing protein</fullName>
    </submittedName>
</protein>
<comment type="similarity">
    <text evidence="1">Belongs to the transglycosylase family. Rpf subfamily.</text>
</comment>
<accession>A0ABU6FGW1</accession>
<keyword evidence="3" id="KW-0732">Signal</keyword>
<keyword evidence="2" id="KW-0378">Hydrolase</keyword>
<dbReference type="InterPro" id="IPR018392">
    <property type="entry name" value="LysM"/>
</dbReference>
<dbReference type="InterPro" id="IPR036779">
    <property type="entry name" value="LysM_dom_sf"/>
</dbReference>
<dbReference type="Proteomes" id="UP001354931">
    <property type="component" value="Unassembled WGS sequence"/>
</dbReference>
<dbReference type="Pfam" id="PF01476">
    <property type="entry name" value="LysM"/>
    <property type="match status" value="1"/>
</dbReference>
<keyword evidence="6" id="KW-1185">Reference proteome</keyword>
<sequence length="164" mass="18130">MLLALAALPALAARADAAEPYDCAKTEWPWSCLAECESGNDWDENTGNSFYGGLQFQQSTWEEHGGLQYAPRADLATRAEQIKVAEEVLRTQGWEAWPVCSKRYGLKGRVHVVQRGDTLASVARRFEVEGGAQALYKANRDVIGPHPDRLEEGMTLVIPDPKKS</sequence>
<dbReference type="SMART" id="SM00257">
    <property type="entry name" value="LysM"/>
    <property type="match status" value="1"/>
</dbReference>
<feature type="signal peptide" evidence="3">
    <location>
        <begin position="1"/>
        <end position="17"/>
    </location>
</feature>
<dbReference type="CDD" id="cd00118">
    <property type="entry name" value="LysM"/>
    <property type="match status" value="1"/>
</dbReference>
<reference evidence="5 6" key="1">
    <citation type="submission" date="2022-10" db="EMBL/GenBank/DDBJ databases">
        <authorList>
            <person name="Xie J."/>
            <person name="Shen N."/>
        </authorList>
    </citation>
    <scope>NUCLEOTIDE SEQUENCE [LARGE SCALE GENOMIC DNA]</scope>
    <source>
        <strain evidence="5 6">YIM65594</strain>
    </source>
</reference>
<dbReference type="Gene3D" id="1.10.530.10">
    <property type="match status" value="1"/>
</dbReference>
<gene>
    <name evidence="5" type="ORF">OKJ99_37895</name>
</gene>
<dbReference type="Pfam" id="PF06737">
    <property type="entry name" value="Transglycosylas"/>
    <property type="match status" value="1"/>
</dbReference>
<dbReference type="Gene3D" id="3.10.350.10">
    <property type="entry name" value="LysM domain"/>
    <property type="match status" value="1"/>
</dbReference>
<evidence type="ECO:0000313" key="6">
    <source>
        <dbReference type="Proteomes" id="UP001354931"/>
    </source>
</evidence>
<organism evidence="5 6">
    <name type="scientific">Streptomyces endophyticus</name>
    <dbReference type="NCBI Taxonomy" id="714166"/>
    <lineage>
        <taxon>Bacteria</taxon>
        <taxon>Bacillati</taxon>
        <taxon>Actinomycetota</taxon>
        <taxon>Actinomycetes</taxon>
        <taxon>Kitasatosporales</taxon>
        <taxon>Streptomycetaceae</taxon>
        <taxon>Streptomyces</taxon>
    </lineage>
</organism>
<feature type="chain" id="PRO_5046001454" evidence="3">
    <location>
        <begin position="18"/>
        <end position="164"/>
    </location>
</feature>
<proteinExistence type="inferred from homology"/>
<dbReference type="EMBL" id="JAOZYC010000188">
    <property type="protein sequence ID" value="MEB8343280.1"/>
    <property type="molecule type" value="Genomic_DNA"/>
</dbReference>
<evidence type="ECO:0000313" key="5">
    <source>
        <dbReference type="EMBL" id="MEB8343280.1"/>
    </source>
</evidence>
<dbReference type="PROSITE" id="PS51782">
    <property type="entry name" value="LYSM"/>
    <property type="match status" value="1"/>
</dbReference>
<name>A0ABU6FGW1_9ACTN</name>
<dbReference type="SUPFAM" id="SSF54106">
    <property type="entry name" value="LysM domain"/>
    <property type="match status" value="1"/>
</dbReference>
<dbReference type="InterPro" id="IPR023346">
    <property type="entry name" value="Lysozyme-like_dom_sf"/>
</dbReference>
<feature type="domain" description="LysM" evidence="4">
    <location>
        <begin position="109"/>
        <end position="158"/>
    </location>
</feature>
<evidence type="ECO:0000256" key="1">
    <source>
        <dbReference type="ARBA" id="ARBA00010830"/>
    </source>
</evidence>